<protein>
    <submittedName>
        <fullName evidence="1">Uncharacterized protein</fullName>
    </submittedName>
</protein>
<dbReference type="STRING" id="645274.SAMN04487901_11590"/>
<evidence type="ECO:0000313" key="1">
    <source>
        <dbReference type="EMBL" id="SDH05323.1"/>
    </source>
</evidence>
<keyword evidence="2" id="KW-1185">Reference proteome</keyword>
<gene>
    <name evidence="1" type="ORF">SAMN04487901_11590</name>
</gene>
<dbReference type="EMBL" id="FNCQ01000015">
    <property type="protein sequence ID" value="SDH05323.1"/>
    <property type="molecule type" value="Genomic_DNA"/>
</dbReference>
<evidence type="ECO:0000313" key="2">
    <source>
        <dbReference type="Proteomes" id="UP000198779"/>
    </source>
</evidence>
<reference evidence="2" key="1">
    <citation type="submission" date="2016-10" db="EMBL/GenBank/DDBJ databases">
        <authorList>
            <person name="Varghese N."/>
            <person name="Submissions S."/>
        </authorList>
    </citation>
    <scope>NUCLEOTIDE SEQUENCE [LARGE SCALE GENOMIC DNA]</scope>
    <source>
        <strain evidence="2">BP1-148</strain>
    </source>
</reference>
<proteinExistence type="predicted"/>
<name>A0A1G7Z9A9_9BACT</name>
<dbReference type="AlphaFoldDB" id="A0A1G7Z9A9"/>
<dbReference type="RefSeq" id="WP_091818679.1">
    <property type="nucleotide sequence ID" value="NZ_FNCQ01000015.1"/>
</dbReference>
<organism evidence="1 2">
    <name type="scientific">Prevotella communis</name>
    <dbReference type="NCBI Taxonomy" id="2913614"/>
    <lineage>
        <taxon>Bacteria</taxon>
        <taxon>Pseudomonadati</taxon>
        <taxon>Bacteroidota</taxon>
        <taxon>Bacteroidia</taxon>
        <taxon>Bacteroidales</taxon>
        <taxon>Prevotellaceae</taxon>
        <taxon>Prevotella</taxon>
    </lineage>
</organism>
<dbReference type="Proteomes" id="UP000198779">
    <property type="component" value="Unassembled WGS sequence"/>
</dbReference>
<sequence length="291" mass="34546">MEFYQHYPSEFQDLLRRDYGNESYIGQGNPASKILIIGKECSCPSDDYTFVNNAYIWKKKSPENIENWFDARKWDAYHPRRPFYGQLLLKDNNSKKNPKAWEKLNRGTSVTWIAYQQFINMLLPEDLQVHPRQQLNFWEHCFLTELSSNCMSQSKKNETTKESIKQRLSANGVLSHPFFKQFPVVILGVYRYIDWYKDLSIIENFDGGIMKYIYKGIVVSEEEYSQFDESTKDRLRLYKTNSGFKKGEFINVHKSANGKHILLHTNHFVDKYQPRSEVWMKELADLVRPYL</sequence>
<accession>A0A1G7Z9A9</accession>